<name>A0A3E1NK62_9BACT</name>
<feature type="chain" id="PRO_5017731016" description="NodB homology domain-containing protein" evidence="1">
    <location>
        <begin position="21"/>
        <end position="283"/>
    </location>
</feature>
<dbReference type="InterPro" id="IPR050248">
    <property type="entry name" value="Polysacc_deacetylase_ArnD"/>
</dbReference>
<evidence type="ECO:0000313" key="4">
    <source>
        <dbReference type="Proteomes" id="UP000261284"/>
    </source>
</evidence>
<evidence type="ECO:0000313" key="3">
    <source>
        <dbReference type="EMBL" id="RFM28168.1"/>
    </source>
</evidence>
<dbReference type="GO" id="GO:0016810">
    <property type="term" value="F:hydrolase activity, acting on carbon-nitrogen (but not peptide) bonds"/>
    <property type="evidence" value="ECO:0007669"/>
    <property type="project" value="InterPro"/>
</dbReference>
<feature type="domain" description="NodB homology" evidence="2">
    <location>
        <begin position="58"/>
        <end position="165"/>
    </location>
</feature>
<dbReference type="PROSITE" id="PS51257">
    <property type="entry name" value="PROKAR_LIPOPROTEIN"/>
    <property type="match status" value="1"/>
</dbReference>
<dbReference type="Proteomes" id="UP000261284">
    <property type="component" value="Unassembled WGS sequence"/>
</dbReference>
<dbReference type="GO" id="GO:0005975">
    <property type="term" value="P:carbohydrate metabolic process"/>
    <property type="evidence" value="ECO:0007669"/>
    <property type="project" value="InterPro"/>
</dbReference>
<dbReference type="OrthoDB" id="9812065at2"/>
<protein>
    <recommendedName>
        <fullName evidence="2">NodB homology domain-containing protein</fullName>
    </recommendedName>
</protein>
<dbReference type="AlphaFoldDB" id="A0A3E1NK62"/>
<dbReference type="RefSeq" id="WP_116847414.1">
    <property type="nucleotide sequence ID" value="NZ_QTJU01000003.1"/>
</dbReference>
<reference evidence="3 4" key="1">
    <citation type="submission" date="2018-08" db="EMBL/GenBank/DDBJ databases">
        <title>Chitinophagaceae sp. K23C18032701, a novel bacterium isolated from forest soil.</title>
        <authorList>
            <person name="Wang C."/>
        </authorList>
    </citation>
    <scope>NUCLEOTIDE SEQUENCE [LARGE SCALE GENOMIC DNA]</scope>
    <source>
        <strain evidence="3 4">K23C18032701</strain>
    </source>
</reference>
<evidence type="ECO:0000256" key="1">
    <source>
        <dbReference type="SAM" id="SignalP"/>
    </source>
</evidence>
<organism evidence="3 4">
    <name type="scientific">Deminuibacter soli</name>
    <dbReference type="NCBI Taxonomy" id="2291815"/>
    <lineage>
        <taxon>Bacteria</taxon>
        <taxon>Pseudomonadati</taxon>
        <taxon>Bacteroidota</taxon>
        <taxon>Chitinophagia</taxon>
        <taxon>Chitinophagales</taxon>
        <taxon>Chitinophagaceae</taxon>
        <taxon>Deminuibacter</taxon>
    </lineage>
</organism>
<gene>
    <name evidence="3" type="ORF">DXN05_11645</name>
</gene>
<keyword evidence="1" id="KW-0732">Signal</keyword>
<comment type="caution">
    <text evidence="3">The sequence shown here is derived from an EMBL/GenBank/DDBJ whole genome shotgun (WGS) entry which is preliminary data.</text>
</comment>
<dbReference type="EMBL" id="QTJU01000003">
    <property type="protein sequence ID" value="RFM28168.1"/>
    <property type="molecule type" value="Genomic_DNA"/>
</dbReference>
<dbReference type="SUPFAM" id="SSF88713">
    <property type="entry name" value="Glycoside hydrolase/deacetylase"/>
    <property type="match status" value="1"/>
</dbReference>
<sequence>MRTTLRTTPFLLRLSGGSLAVMLLLAGCKGKSENKAASADSTKNVAAKPTPGGPFKYDSSKRYIFLTWDDSPQPPGSTICKGIFTKEGVKATFFAVGMHMIDQRRKRFVDSIRNGYPEFLLANHSYSHGFQNNYKKYYTQPDSAVQDLLRAESELQVPVKIIRLPGSNSWVGKDENKGPKSAKAVRDKLAAMHYNVIGWDVEWEFKPGGSIPKQGAEELAREINKKFDDGITNEENAIVILSHDRLFAKAQYADSLTRFIQILKQDPRNVFETIDHYPLVQRK</sequence>
<dbReference type="Gene3D" id="3.20.20.370">
    <property type="entry name" value="Glycoside hydrolase/deacetylase"/>
    <property type="match status" value="1"/>
</dbReference>
<proteinExistence type="predicted"/>
<dbReference type="PANTHER" id="PTHR10587">
    <property type="entry name" value="GLYCOSYL TRANSFERASE-RELATED"/>
    <property type="match status" value="1"/>
</dbReference>
<dbReference type="Pfam" id="PF01522">
    <property type="entry name" value="Polysacc_deac_1"/>
    <property type="match status" value="1"/>
</dbReference>
<keyword evidence="4" id="KW-1185">Reference proteome</keyword>
<dbReference type="InterPro" id="IPR011330">
    <property type="entry name" value="Glyco_hydro/deAcase_b/a-brl"/>
</dbReference>
<dbReference type="InterPro" id="IPR002509">
    <property type="entry name" value="NODB_dom"/>
</dbReference>
<accession>A0A3E1NK62</accession>
<evidence type="ECO:0000259" key="2">
    <source>
        <dbReference type="Pfam" id="PF01522"/>
    </source>
</evidence>
<feature type="signal peptide" evidence="1">
    <location>
        <begin position="1"/>
        <end position="20"/>
    </location>
</feature>